<keyword evidence="3" id="KW-0808">Transferase</keyword>
<dbReference type="eggNOG" id="COG0438">
    <property type="taxonomic scope" value="Bacteria"/>
</dbReference>
<dbReference type="EMBL" id="BATJ01000004">
    <property type="protein sequence ID" value="GAD66608.1"/>
    <property type="molecule type" value="Genomic_DNA"/>
</dbReference>
<dbReference type="RefSeq" id="WP_021704588.1">
    <property type="nucleotide sequence ID" value="NZ_BATJ01000004.1"/>
</dbReference>
<comment type="caution">
    <text evidence="3">The sequence shown here is derived from an EMBL/GenBank/DDBJ whole genome shotgun (WGS) entry which is preliminary data.</text>
</comment>
<dbReference type="Pfam" id="PF13439">
    <property type="entry name" value="Glyco_transf_4"/>
    <property type="match status" value="1"/>
</dbReference>
<proteinExistence type="predicted"/>
<evidence type="ECO:0000259" key="1">
    <source>
        <dbReference type="Pfam" id="PF00534"/>
    </source>
</evidence>
<sequence>MKIALIHMRHAKSGGTELFLNHLSRYLAEQGEDVTIICRSHVEPSHPAIKFVELRPFGLGKAHRMWQFAKAVDKHVKASDYDFVYGLGKTWTHDMLRIGGGTHFHFLKASGRQKLRWKDKVSLKIEQKAMAPDAYRHIVANSYKSAAEISEAYQVPRDKISVIHNFVDTKRFDAERYHGQVSQLKQQLGLDFSLPTFLFLGTGYERKGLKSALEALARLNFPANLLIAGRENSEGEYKQYAKSLGVEAQCAFLGAQSQPELYFSLADCYLLPAHYEPFGFTVIEALACGTPVITTEQCGAKEVLQPHVSTVISAATQFDELAAAMQHWANYKDDEHIQRQCRELALTLDVDAVMEKNYQQILSVYNNK</sequence>
<evidence type="ECO:0000259" key="2">
    <source>
        <dbReference type="Pfam" id="PF13439"/>
    </source>
</evidence>
<evidence type="ECO:0000313" key="4">
    <source>
        <dbReference type="Proteomes" id="UP000016570"/>
    </source>
</evidence>
<dbReference type="CDD" id="cd03801">
    <property type="entry name" value="GT4_PimA-like"/>
    <property type="match status" value="1"/>
</dbReference>
<dbReference type="GO" id="GO:0016757">
    <property type="term" value="F:glycosyltransferase activity"/>
    <property type="evidence" value="ECO:0007669"/>
    <property type="project" value="InterPro"/>
</dbReference>
<reference evidence="3 4" key="1">
    <citation type="submission" date="2013-09" db="EMBL/GenBank/DDBJ databases">
        <title>Whole genome shotgun sequence of Vibrio proteolyticus NBRC 13287.</title>
        <authorList>
            <person name="Isaki S."/>
            <person name="Hosoyama A."/>
            <person name="Numata M."/>
            <person name="Hashimoto M."/>
            <person name="Hosoyama Y."/>
            <person name="Tsuchikane K."/>
            <person name="Noguchi M."/>
            <person name="Hirakata S."/>
            <person name="Ichikawa N."/>
            <person name="Ohji S."/>
            <person name="Yamazoe A."/>
            <person name="Fujita N."/>
        </authorList>
    </citation>
    <scope>NUCLEOTIDE SEQUENCE [LARGE SCALE GENOMIC DNA]</scope>
    <source>
        <strain evidence="3 4">NBRC 13287</strain>
    </source>
</reference>
<dbReference type="InterPro" id="IPR001296">
    <property type="entry name" value="Glyco_trans_1"/>
</dbReference>
<dbReference type="STRING" id="1219065.VPR01S_04_02130"/>
<dbReference type="GO" id="GO:1901135">
    <property type="term" value="P:carbohydrate derivative metabolic process"/>
    <property type="evidence" value="ECO:0007669"/>
    <property type="project" value="UniProtKB-ARBA"/>
</dbReference>
<dbReference type="PANTHER" id="PTHR12526:SF623">
    <property type="entry name" value="WABG"/>
    <property type="match status" value="1"/>
</dbReference>
<gene>
    <name evidence="3" type="ORF">VPR01S_04_02130</name>
</gene>
<dbReference type="AlphaFoldDB" id="U3BIX9"/>
<dbReference type="Gene3D" id="3.40.50.2000">
    <property type="entry name" value="Glycogen Phosphorylase B"/>
    <property type="match status" value="2"/>
</dbReference>
<dbReference type="PANTHER" id="PTHR12526">
    <property type="entry name" value="GLYCOSYLTRANSFERASE"/>
    <property type="match status" value="1"/>
</dbReference>
<organism evidence="3 4">
    <name type="scientific">Vibrio proteolyticus NBRC 13287</name>
    <dbReference type="NCBI Taxonomy" id="1219065"/>
    <lineage>
        <taxon>Bacteria</taxon>
        <taxon>Pseudomonadati</taxon>
        <taxon>Pseudomonadota</taxon>
        <taxon>Gammaproteobacteria</taxon>
        <taxon>Vibrionales</taxon>
        <taxon>Vibrionaceae</taxon>
        <taxon>Vibrio</taxon>
    </lineage>
</organism>
<dbReference type="InterPro" id="IPR028098">
    <property type="entry name" value="Glyco_trans_4-like_N"/>
</dbReference>
<dbReference type="SUPFAM" id="SSF53756">
    <property type="entry name" value="UDP-Glycosyltransferase/glycogen phosphorylase"/>
    <property type="match status" value="1"/>
</dbReference>
<dbReference type="Pfam" id="PF00534">
    <property type="entry name" value="Glycos_transf_1"/>
    <property type="match status" value="1"/>
</dbReference>
<evidence type="ECO:0000313" key="3">
    <source>
        <dbReference type="EMBL" id="GAD66608.1"/>
    </source>
</evidence>
<dbReference type="Proteomes" id="UP000016570">
    <property type="component" value="Unassembled WGS sequence"/>
</dbReference>
<feature type="domain" description="Glycosyl transferase family 1" evidence="1">
    <location>
        <begin position="184"/>
        <end position="332"/>
    </location>
</feature>
<name>U3BIX9_VIBPR</name>
<feature type="domain" description="Glycosyltransferase subfamily 4-like N-terminal" evidence="2">
    <location>
        <begin position="14"/>
        <end position="171"/>
    </location>
</feature>
<accession>U3BIX9</accession>
<keyword evidence="4" id="KW-1185">Reference proteome</keyword>
<protein>
    <submittedName>
        <fullName evidence="3">Putative glycosyltransferase</fullName>
    </submittedName>
</protein>